<accession>A0A8J5QY09</accession>
<dbReference type="OrthoDB" id="6375147at2759"/>
<gene>
    <name evidence="2" type="ORF">G9C98_003884</name>
</gene>
<dbReference type="EMBL" id="JAAOIC020000048">
    <property type="protein sequence ID" value="KAG8036562.1"/>
    <property type="molecule type" value="Genomic_DNA"/>
</dbReference>
<keyword evidence="3" id="KW-1185">Reference proteome</keyword>
<feature type="region of interest" description="Disordered" evidence="1">
    <location>
        <begin position="900"/>
        <end position="982"/>
    </location>
</feature>
<protein>
    <submittedName>
        <fullName evidence="2">Uncharacterized protein</fullName>
    </submittedName>
</protein>
<feature type="compositionally biased region" description="Basic and acidic residues" evidence="1">
    <location>
        <begin position="345"/>
        <end position="356"/>
    </location>
</feature>
<reference evidence="2" key="1">
    <citation type="submission" date="2020-03" db="EMBL/GenBank/DDBJ databases">
        <authorList>
            <person name="Chebbi M.A."/>
            <person name="Drezen J.M."/>
        </authorList>
    </citation>
    <scope>NUCLEOTIDE SEQUENCE</scope>
    <source>
        <tissue evidence="2">Whole body</tissue>
    </source>
</reference>
<feature type="compositionally biased region" description="Low complexity" evidence="1">
    <location>
        <begin position="1175"/>
        <end position="1192"/>
    </location>
</feature>
<feature type="compositionally biased region" description="Basic and acidic residues" evidence="1">
    <location>
        <begin position="931"/>
        <end position="966"/>
    </location>
</feature>
<proteinExistence type="predicted"/>
<evidence type="ECO:0000313" key="2">
    <source>
        <dbReference type="EMBL" id="KAG8036562.1"/>
    </source>
</evidence>
<feature type="region of interest" description="Disordered" evidence="1">
    <location>
        <begin position="291"/>
        <end position="356"/>
    </location>
</feature>
<feature type="compositionally biased region" description="Low complexity" evidence="1">
    <location>
        <begin position="1029"/>
        <end position="1045"/>
    </location>
</feature>
<feature type="region of interest" description="Disordered" evidence="1">
    <location>
        <begin position="1168"/>
        <end position="1192"/>
    </location>
</feature>
<name>A0A8J5QY09_9HYME</name>
<feature type="region of interest" description="Disordered" evidence="1">
    <location>
        <begin position="1016"/>
        <end position="1063"/>
    </location>
</feature>
<dbReference type="Proteomes" id="UP000729913">
    <property type="component" value="Unassembled WGS sequence"/>
</dbReference>
<feature type="compositionally biased region" description="Basic and acidic residues" evidence="1">
    <location>
        <begin position="903"/>
        <end position="914"/>
    </location>
</feature>
<sequence>MNFKDSLNGLSTLLNLFHRRSTHYDTSQNGQNTQDRRKLLKRTRSLAVISEDVAKSDRASQNYHLGDPNLLIPRRPQLIPRAKLIDRNSLKDRNGYFRLSKSQQHLSDGNERYQETRPYHSHSTCDLHTTQTQSYYHLETHRNRSESRQDPDRLNILNWPRTPRRYKSHQDLDTVSGLVDIVEDNWPLEEIHRQCDVYSQVKRKRKEHRSLDSILFEDEGELEYFDVLNLLPLSKVRLELDDSDNRNSNSSISVRTNQLSRITNFEEVQAFNETDEVSEDSELRHTPKILQVSEFSDDNQDNSVLLGSNVADEEKFKSHTVSGNEDDADNDNDNKTDNDSQPLKVIDKTRKTNTDEESWRSLVSLSSHGAWETDSHQHQYQYHHHHHHREPLRITEEENQQGQPVKVEVEVEVAEEVEAREALPEIDNGDKANYFIEEKTSSRSIDFVDSLQSAADDSIILLAESNASTVDNKTILADKKEIVTEIKSTVEIKSTQVPGITDKLDKEKMSRRPQVLKIVDNEVTRRLSYGTNNIDNDIEAKSCVKKHLEVVKKEEKTNNNNNFSSESGVTIPVNPAAVIKADEPNQECEKRLSIERTRNFFEAKSLGMEGIKNECNQGRFERIVKETSNIIGKACNAVKGSLGFEARSESSDLGLGSDCGSDTRRRSIDDGDDCVDDTGNCGLKNKSLQSDNIDKYLKPKTNLTRSHSCVDSIESQGSDGPEFDHIRYKIVKSRLFGKNIFSNVQNKSEGYDGLMDYLREYSFQELLLDNNVVIIEPVRAEPVEIKAPSMQNKSKAISAPCSRVTVANTNGTTTISNTLKKGENIRKEKHQKKGENQQCDGKIENDVTKSPKQSNLRKHFFYHPISSVNRVNRELIDEELPDPDTVKNVREMFEATLRSKTLSRAEDTSTDRSHGKPRKSVSMKDLSSIDGRSDENSERNSETSRSRCSSRAKDLTRLFEKLDKNSSRSAHNIKGEIGTTKSDSKTKIIAQSFEARSGNTSPSDSGCARNKIISATRYRQQTHHRRQRQNQNSWDAGSVSSGVSSDYPDTDPGSGVQCTSSEDEEIYCRDEDSSMRDQDNRRVHGHFVSQDVLRKIRECGTSVTYYGGKVVQTCNGPLISPMSNKMPKRHERLLGLDDCVKFRLVKSNSCDSRLELAGRVIERRSKLEDRENLANSNNSSYHNNHYNNNNSNSHYDDCKKKLDLRTCTIAETPSIEITALDSNTKFDEGSSQTEGSITKREPPVVIGLEPKKDDNRNCSDLTGFKANFKLDKIDDSKSPALAANNGFGSALTRWQINENHWNKKQEFGKMEFEEFEVLEDSLNGD</sequence>
<evidence type="ECO:0000313" key="3">
    <source>
        <dbReference type="Proteomes" id="UP000729913"/>
    </source>
</evidence>
<feature type="region of interest" description="Disordered" evidence="1">
    <location>
        <begin position="101"/>
        <end position="124"/>
    </location>
</feature>
<organism evidence="2 3">
    <name type="scientific">Cotesia typhae</name>
    <dbReference type="NCBI Taxonomy" id="2053667"/>
    <lineage>
        <taxon>Eukaryota</taxon>
        <taxon>Metazoa</taxon>
        <taxon>Ecdysozoa</taxon>
        <taxon>Arthropoda</taxon>
        <taxon>Hexapoda</taxon>
        <taxon>Insecta</taxon>
        <taxon>Pterygota</taxon>
        <taxon>Neoptera</taxon>
        <taxon>Endopterygota</taxon>
        <taxon>Hymenoptera</taxon>
        <taxon>Apocrita</taxon>
        <taxon>Ichneumonoidea</taxon>
        <taxon>Braconidae</taxon>
        <taxon>Microgastrinae</taxon>
        <taxon>Cotesia</taxon>
    </lineage>
</organism>
<comment type="caution">
    <text evidence="2">The sequence shown here is derived from an EMBL/GenBank/DDBJ whole genome shotgun (WGS) entry which is preliminary data.</text>
</comment>
<feature type="compositionally biased region" description="Basic and acidic residues" evidence="1">
    <location>
        <begin position="108"/>
        <end position="118"/>
    </location>
</feature>
<feature type="region of interest" description="Disordered" evidence="1">
    <location>
        <begin position="829"/>
        <end position="852"/>
    </location>
</feature>
<evidence type="ECO:0000256" key="1">
    <source>
        <dbReference type="SAM" id="MobiDB-lite"/>
    </source>
</evidence>
<reference evidence="2" key="2">
    <citation type="submission" date="2021-04" db="EMBL/GenBank/DDBJ databases">
        <title>Genome-wide patterns of bracovirus chromosomal integration into multiple host tissues during parasitism.</title>
        <authorList>
            <person name="Chebbi M.A.C."/>
        </authorList>
    </citation>
    <scope>NUCLEOTIDE SEQUENCE</scope>
    <source>
        <tissue evidence="2">Whole body</tissue>
    </source>
</reference>